<feature type="transmembrane region" description="Helical" evidence="6">
    <location>
        <begin position="133"/>
        <end position="153"/>
    </location>
</feature>
<protein>
    <recommendedName>
        <fullName evidence="7">Mechanosensitive ion channel MscS domain-containing protein</fullName>
    </recommendedName>
</protein>
<evidence type="ECO:0000256" key="5">
    <source>
        <dbReference type="ARBA" id="ARBA00023136"/>
    </source>
</evidence>
<feature type="transmembrane region" description="Helical" evidence="6">
    <location>
        <begin position="87"/>
        <end position="105"/>
    </location>
</feature>
<dbReference type="Gene3D" id="1.10.287.1260">
    <property type="match status" value="1"/>
</dbReference>
<dbReference type="RefSeq" id="WP_124146268.1">
    <property type="nucleotide sequence ID" value="NZ_CAWOKI010000147.1"/>
</dbReference>
<evidence type="ECO:0000256" key="4">
    <source>
        <dbReference type="ARBA" id="ARBA00022989"/>
    </source>
</evidence>
<dbReference type="Pfam" id="PF00924">
    <property type="entry name" value="MS_channel_2nd"/>
    <property type="match status" value="1"/>
</dbReference>
<reference evidence="8 10" key="1">
    <citation type="journal article" date="2018" name="ACS Chem. Biol.">
        <title>Ketoreductase domain dysfunction expands chemodiversity: malyngamide biosynthesis in the cyanobacterium Okeania hirsuta.</title>
        <authorList>
            <person name="Moss N.A."/>
            <person name="Leao T."/>
            <person name="Rankin M."/>
            <person name="McCullough T.M."/>
            <person name="Qu P."/>
            <person name="Korobeynikov A."/>
            <person name="Smith J.L."/>
            <person name="Gerwick L."/>
            <person name="Gerwick W.H."/>
        </authorList>
    </citation>
    <scope>NUCLEOTIDE SEQUENCE [LARGE SCALE GENOMIC DNA]</scope>
    <source>
        <strain evidence="8 10">PAB10Feb10-1</strain>
    </source>
</reference>
<dbReference type="EMBL" id="RCBY01000242">
    <property type="protein sequence ID" value="RQH27569.1"/>
    <property type="molecule type" value="Genomic_DNA"/>
</dbReference>
<dbReference type="GO" id="GO:0016020">
    <property type="term" value="C:membrane"/>
    <property type="evidence" value="ECO:0007669"/>
    <property type="project" value="UniProtKB-SubCell"/>
</dbReference>
<dbReference type="InterPro" id="IPR011014">
    <property type="entry name" value="MscS_channel_TM-2"/>
</dbReference>
<dbReference type="GO" id="GO:0055085">
    <property type="term" value="P:transmembrane transport"/>
    <property type="evidence" value="ECO:0007669"/>
    <property type="project" value="InterPro"/>
</dbReference>
<proteinExistence type="inferred from homology"/>
<keyword evidence="5 6" id="KW-0472">Membrane</keyword>
<evidence type="ECO:0000256" key="1">
    <source>
        <dbReference type="ARBA" id="ARBA00004141"/>
    </source>
</evidence>
<evidence type="ECO:0000313" key="9">
    <source>
        <dbReference type="EMBL" id="RQH53403.1"/>
    </source>
</evidence>
<comment type="subcellular location">
    <subcellularLocation>
        <location evidence="1">Membrane</location>
        <topology evidence="1">Multi-pass membrane protein</topology>
    </subcellularLocation>
</comment>
<keyword evidence="3 6" id="KW-0812">Transmembrane</keyword>
<evidence type="ECO:0000313" key="8">
    <source>
        <dbReference type="EMBL" id="RQH27569.1"/>
    </source>
</evidence>
<evidence type="ECO:0000259" key="7">
    <source>
        <dbReference type="Pfam" id="PF00924"/>
    </source>
</evidence>
<comment type="caution">
    <text evidence="8">The sequence shown here is derived from an EMBL/GenBank/DDBJ whole genome shotgun (WGS) entry which is preliminary data.</text>
</comment>
<feature type="transmembrane region" description="Helical" evidence="6">
    <location>
        <begin position="18"/>
        <end position="35"/>
    </location>
</feature>
<name>A0A3N6Q8Q3_9CYAN</name>
<comment type="similarity">
    <text evidence="2">Belongs to the MscS (TC 1.A.23) family.</text>
</comment>
<dbReference type="SUPFAM" id="SSF50182">
    <property type="entry name" value="Sm-like ribonucleoproteins"/>
    <property type="match status" value="1"/>
</dbReference>
<keyword evidence="10" id="KW-1185">Reference proteome</keyword>
<organism evidence="8 10">
    <name type="scientific">Okeania hirsuta</name>
    <dbReference type="NCBI Taxonomy" id="1458930"/>
    <lineage>
        <taxon>Bacteria</taxon>
        <taxon>Bacillati</taxon>
        <taxon>Cyanobacteriota</taxon>
        <taxon>Cyanophyceae</taxon>
        <taxon>Oscillatoriophycideae</taxon>
        <taxon>Oscillatoriales</taxon>
        <taxon>Microcoleaceae</taxon>
        <taxon>Okeania</taxon>
    </lineage>
</organism>
<dbReference type="PANTHER" id="PTHR30566:SF5">
    <property type="entry name" value="MECHANOSENSITIVE ION CHANNEL PROTEIN 1, MITOCHONDRIAL-RELATED"/>
    <property type="match status" value="1"/>
</dbReference>
<feature type="transmembrane region" description="Helical" evidence="6">
    <location>
        <begin position="159"/>
        <end position="179"/>
    </location>
</feature>
<keyword evidence="4 6" id="KW-1133">Transmembrane helix</keyword>
<sequence length="365" mass="40269">MTETIQIPEQIVIDLSKILQIFAIAVIGIVVVIVIRKLPELIERIISTEISEAYKIIISPNKSLIGVVIAIAISEITLLAVTPYSQVYIIEITLSLILTITTTWLGSQFAKKFFDVYLIEAAFRSDQKANSDLFVVGKFIANFIILVLAIIIFAQTHQVNVFGIIASLGVGGVAVAFAAQNTLSQLLGGIVLYVDRPFVVDDYIGLPDGTFGRVESIGLRSTKIRSSGKGTLIIIPNNSLTQVNIENFTAAKKVMSILYLTFYRQVDIEEQALIRQVILASTSDVFGIEPRNTDITFKNSQNSNLQDITQAQITFFILGSGKVSMDLRRQMLDNASQRITLKLKEYGIAFDIEQPSIYVDSPITV</sequence>
<evidence type="ECO:0000256" key="3">
    <source>
        <dbReference type="ARBA" id="ARBA00022692"/>
    </source>
</evidence>
<dbReference type="InterPro" id="IPR010920">
    <property type="entry name" value="LSM_dom_sf"/>
</dbReference>
<dbReference type="InterPro" id="IPR006685">
    <property type="entry name" value="MscS_channel_2nd"/>
</dbReference>
<gene>
    <name evidence="9" type="ORF">D5R40_04325</name>
    <name evidence="8" type="ORF">D5R40_27105</name>
</gene>
<dbReference type="InterPro" id="IPR023408">
    <property type="entry name" value="MscS_beta-dom_sf"/>
</dbReference>
<evidence type="ECO:0000313" key="10">
    <source>
        <dbReference type="Proteomes" id="UP000269154"/>
    </source>
</evidence>
<dbReference type="Gene3D" id="2.30.30.60">
    <property type="match status" value="1"/>
</dbReference>
<evidence type="ECO:0000256" key="6">
    <source>
        <dbReference type="SAM" id="Phobius"/>
    </source>
</evidence>
<accession>A0A3N6Q8Q3</accession>
<dbReference type="PANTHER" id="PTHR30566">
    <property type="entry name" value="YNAI-RELATED MECHANOSENSITIVE ION CHANNEL"/>
    <property type="match status" value="1"/>
</dbReference>
<feature type="transmembrane region" description="Helical" evidence="6">
    <location>
        <begin position="64"/>
        <end position="81"/>
    </location>
</feature>
<dbReference type="OrthoDB" id="450694at2"/>
<dbReference type="EMBL" id="RCBY01000014">
    <property type="protein sequence ID" value="RQH53403.1"/>
    <property type="molecule type" value="Genomic_DNA"/>
</dbReference>
<dbReference type="Proteomes" id="UP000269154">
    <property type="component" value="Unassembled WGS sequence"/>
</dbReference>
<dbReference type="SUPFAM" id="SSF82861">
    <property type="entry name" value="Mechanosensitive channel protein MscS (YggB), transmembrane region"/>
    <property type="match status" value="1"/>
</dbReference>
<feature type="domain" description="Mechanosensitive ion channel MscS" evidence="7">
    <location>
        <begin position="181"/>
        <end position="249"/>
    </location>
</feature>
<evidence type="ECO:0000256" key="2">
    <source>
        <dbReference type="ARBA" id="ARBA00008017"/>
    </source>
</evidence>
<dbReference type="AlphaFoldDB" id="A0A3N6Q8Q3"/>